<dbReference type="SMART" id="SM00463">
    <property type="entry name" value="SMR"/>
    <property type="match status" value="1"/>
</dbReference>
<sequence>MHSAFPTGPKPHSARSVGGSVVILLPEMPFAPRALTALDFPRIRDALAERSATPLGVERARALLPSEDGDRIRRELDEVEDALFGVSLALGGIQDIRELYTRALEGRVLSGQELLTAAYSLDGAMSVKRAINANSRGPLKEVALSLGDHSELVRRVLSALDRDGAVRDDASHKLRDLRRRIEPLRSRIRERLAATLDRWADVLQEHIVTIRRDRYVLPVQASRVGQVQGIIVDASATGQTYFVEPAAVTPLNNELTRLILDEEAEVRRILSELSGLFAADADVPMTLATVAELDLIAAKARLARDWRLNRPEPASDHTYDLREARHPLIEHPVPNDIELGQTKLLLITGPNMGGKTATLKTLGLAVLMHQCGMYVAAARARLPVVRDVLVDIGDEQSIEASLSTFASHLKHLRFVLRHAGPDTLVLIDELGSGTDPEEGAALAQALIETLLAQDARGIITSHLSPLKLFALETPGLKNASMSFDLATLSPTYHLQVGQPGRSYALAIARRMGLPPEVLDRAAQLLGPDAGLMERMLEGLERERAELATQLNTATTARREAEAELARARQERETLEQRRNEMLAEAAQKAESLYADAIERVRTLRARAQEESARPRVMQELRELRTAAQKARPAPPPSREERGDPLRVGSQVDVPAYGATGQVLEVRGDDLVVQLGVMKVGVKRRDVRVKPEPKVKAPRPSFAGTSPNTFQNELQLRGLGVEEAVEELRHAIAEAHALKETPLRVVHGKGQGVLRRLLRDYLKTDKRVESFHDAEANQGGHGVTIVNVKV</sequence>
<comment type="similarity">
    <text evidence="9">Belongs to the DNA mismatch repair MutS family. MutS2 subfamily.</text>
</comment>
<evidence type="ECO:0000256" key="5">
    <source>
        <dbReference type="ARBA" id="ARBA00022801"/>
    </source>
</evidence>
<comment type="subunit">
    <text evidence="9">Homodimer. Binds to stalled ribosomes, contacting rRNA.</text>
</comment>
<feature type="domain" description="Smr" evidence="12">
    <location>
        <begin position="713"/>
        <end position="788"/>
    </location>
</feature>
<dbReference type="GO" id="GO:0043023">
    <property type="term" value="F:ribosomal large subunit binding"/>
    <property type="evidence" value="ECO:0007669"/>
    <property type="project" value="UniProtKB-UniRule"/>
</dbReference>
<dbReference type="Pfam" id="PF01713">
    <property type="entry name" value="Smr"/>
    <property type="match status" value="1"/>
</dbReference>
<name>Q1IZY3_DEIGD</name>
<dbReference type="SUPFAM" id="SSF48334">
    <property type="entry name" value="DNA repair protein MutS, domain III"/>
    <property type="match status" value="1"/>
</dbReference>
<dbReference type="KEGG" id="dge:Dgeo_0899"/>
<dbReference type="CDD" id="cd03280">
    <property type="entry name" value="ABC_MutS2"/>
    <property type="match status" value="1"/>
</dbReference>
<dbReference type="Pfam" id="PF20297">
    <property type="entry name" value="MSSS"/>
    <property type="match status" value="1"/>
</dbReference>
<keyword evidence="3 9" id="KW-0547">Nucleotide-binding</keyword>
<keyword evidence="5 9" id="KW-0378">Hydrolase</keyword>
<dbReference type="FunFam" id="3.40.50.300:FF:000830">
    <property type="entry name" value="Endonuclease MutS2"/>
    <property type="match status" value="1"/>
</dbReference>
<dbReference type="GO" id="GO:0140664">
    <property type="term" value="F:ATP-dependent DNA damage sensor activity"/>
    <property type="evidence" value="ECO:0007669"/>
    <property type="project" value="InterPro"/>
</dbReference>
<evidence type="ECO:0000256" key="10">
    <source>
        <dbReference type="SAM" id="Coils"/>
    </source>
</evidence>
<keyword evidence="7 9" id="KW-0694">RNA-binding</keyword>
<dbReference type="FunFam" id="3.30.1370.110:FF:000004">
    <property type="entry name" value="Endonuclease MutS2"/>
    <property type="match status" value="1"/>
</dbReference>
<dbReference type="CDD" id="cd06503">
    <property type="entry name" value="ATP-synt_Fo_b"/>
    <property type="match status" value="1"/>
</dbReference>
<dbReference type="EC" id="3.1.-.-" evidence="9"/>
<dbReference type="InterPro" id="IPR036063">
    <property type="entry name" value="Smr_dom_sf"/>
</dbReference>
<evidence type="ECO:0000313" key="13">
    <source>
        <dbReference type="EMBL" id="ABF45201.1"/>
    </source>
</evidence>
<comment type="function">
    <text evidence="9">Acts as a ribosome collision sensor, splitting the ribosome into its 2 subunits. Detects stalled/collided 70S ribosomes which it binds and splits by an ATP-hydrolysis driven conformational change. Acts upstream of the ribosome quality control system (RQC), a ribosome-associated complex that mediates the extraction of incompletely synthesized nascent chains from stalled ribosomes and their subsequent degradation. Probably generates substrates for RQC.</text>
</comment>
<dbReference type="SUPFAM" id="SSF52540">
    <property type="entry name" value="P-loop containing nucleoside triphosphate hydrolases"/>
    <property type="match status" value="1"/>
</dbReference>
<evidence type="ECO:0000256" key="3">
    <source>
        <dbReference type="ARBA" id="ARBA00022741"/>
    </source>
</evidence>
<dbReference type="HAMAP" id="MF_00092">
    <property type="entry name" value="MutS2"/>
    <property type="match status" value="1"/>
</dbReference>
<keyword evidence="4 9" id="KW-0255">Endonuclease</keyword>
<feature type="coiled-coil region" evidence="10">
    <location>
        <begin position="529"/>
        <end position="613"/>
    </location>
</feature>
<dbReference type="InterPro" id="IPR005747">
    <property type="entry name" value="MutS2"/>
</dbReference>
<dbReference type="GO" id="GO:0006298">
    <property type="term" value="P:mismatch repair"/>
    <property type="evidence" value="ECO:0007669"/>
    <property type="project" value="InterPro"/>
</dbReference>
<keyword evidence="8 9" id="KW-0238">DNA-binding</keyword>
<dbReference type="GO" id="GO:0019843">
    <property type="term" value="F:rRNA binding"/>
    <property type="evidence" value="ECO:0007669"/>
    <property type="project" value="UniProtKB-UniRule"/>
</dbReference>
<dbReference type="GO" id="GO:0030983">
    <property type="term" value="F:mismatched DNA binding"/>
    <property type="evidence" value="ECO:0007669"/>
    <property type="project" value="InterPro"/>
</dbReference>
<dbReference type="PANTHER" id="PTHR48466">
    <property type="entry name" value="OS10G0509000 PROTEIN-RELATED"/>
    <property type="match status" value="1"/>
</dbReference>
<dbReference type="InterPro" id="IPR007696">
    <property type="entry name" value="DNA_mismatch_repair_MutS_core"/>
</dbReference>
<evidence type="ECO:0000259" key="12">
    <source>
        <dbReference type="PROSITE" id="PS50828"/>
    </source>
</evidence>
<organism evidence="13 14">
    <name type="scientific">Deinococcus geothermalis (strain DSM 11300 / CIP 105573 / AG-3a)</name>
    <dbReference type="NCBI Taxonomy" id="319795"/>
    <lineage>
        <taxon>Bacteria</taxon>
        <taxon>Thermotogati</taxon>
        <taxon>Deinococcota</taxon>
        <taxon>Deinococci</taxon>
        <taxon>Deinococcales</taxon>
        <taxon>Deinococcaceae</taxon>
        <taxon>Deinococcus</taxon>
    </lineage>
</organism>
<dbReference type="PROSITE" id="PS00486">
    <property type="entry name" value="DNA_MISMATCH_REPAIR_2"/>
    <property type="match status" value="1"/>
</dbReference>
<dbReference type="PANTHER" id="PTHR48466:SF2">
    <property type="entry name" value="OS10G0509000 PROTEIN"/>
    <property type="match status" value="1"/>
</dbReference>
<dbReference type="InterPro" id="IPR045076">
    <property type="entry name" value="MutS"/>
</dbReference>
<evidence type="ECO:0000256" key="7">
    <source>
        <dbReference type="ARBA" id="ARBA00022884"/>
    </source>
</evidence>
<protein>
    <recommendedName>
        <fullName evidence="9">Endonuclease MutS2</fullName>
        <ecNumber evidence="9">3.1.-.-</ecNumber>
    </recommendedName>
    <alternativeName>
        <fullName evidence="9">Ribosome-associated protein quality control-upstream factor</fullName>
        <shortName evidence="9">RQC-upstream factor</shortName>
        <shortName evidence="9">RqcU</shortName>
        <ecNumber evidence="9">3.6.4.-</ecNumber>
    </alternativeName>
</protein>
<evidence type="ECO:0000256" key="11">
    <source>
        <dbReference type="SAM" id="MobiDB-lite"/>
    </source>
</evidence>
<dbReference type="SMART" id="SM00534">
    <property type="entry name" value="MUTSac"/>
    <property type="match status" value="1"/>
</dbReference>
<keyword evidence="6 9" id="KW-0067">ATP-binding</keyword>
<dbReference type="GO" id="GO:0005524">
    <property type="term" value="F:ATP binding"/>
    <property type="evidence" value="ECO:0007669"/>
    <property type="project" value="UniProtKB-UniRule"/>
</dbReference>
<dbReference type="InterPro" id="IPR000432">
    <property type="entry name" value="DNA_mismatch_repair_MutS_C"/>
</dbReference>
<evidence type="ECO:0000256" key="1">
    <source>
        <dbReference type="ARBA" id="ARBA00022722"/>
    </source>
</evidence>
<dbReference type="Gene3D" id="3.30.1370.110">
    <property type="match status" value="1"/>
</dbReference>
<feature type="binding site" evidence="9">
    <location>
        <begin position="349"/>
        <end position="356"/>
    </location>
    <ligand>
        <name>ATP</name>
        <dbReference type="ChEBI" id="CHEBI:30616"/>
    </ligand>
</feature>
<evidence type="ECO:0000256" key="6">
    <source>
        <dbReference type="ARBA" id="ARBA00022840"/>
    </source>
</evidence>
<accession>Q1IZY3</accession>
<dbReference type="Proteomes" id="UP000002431">
    <property type="component" value="Chromosome"/>
</dbReference>
<dbReference type="EC" id="3.6.4.-" evidence="9"/>
<dbReference type="AlphaFoldDB" id="Q1IZY3"/>
<dbReference type="SUPFAM" id="SSF160443">
    <property type="entry name" value="SMR domain-like"/>
    <property type="match status" value="1"/>
</dbReference>
<reference evidence="13" key="1">
    <citation type="submission" date="2006-04" db="EMBL/GenBank/DDBJ databases">
        <title>Complete sequence of chromosome of Deinococcus geothermalis DSM 11300.</title>
        <authorList>
            <consortium name="US DOE Joint Genome Institute"/>
            <person name="Copeland A."/>
            <person name="Lucas S."/>
            <person name="Lapidus A."/>
            <person name="Barry K."/>
            <person name="Detter J.C."/>
            <person name="Glavina del Rio T."/>
            <person name="Hammon N."/>
            <person name="Israni S."/>
            <person name="Dalin E."/>
            <person name="Tice H."/>
            <person name="Pitluck S."/>
            <person name="Brettin T."/>
            <person name="Bruce D."/>
            <person name="Han C."/>
            <person name="Tapia R."/>
            <person name="Saunders E."/>
            <person name="Gilna P."/>
            <person name="Schmutz J."/>
            <person name="Larimer F."/>
            <person name="Land M."/>
            <person name="Hauser L."/>
            <person name="Kyrpides N."/>
            <person name="Kim E."/>
            <person name="Daly M.J."/>
            <person name="Fredrickson J.K."/>
            <person name="Makarova K.S."/>
            <person name="Gaidamakova E.K."/>
            <person name="Zhai M."/>
            <person name="Richardson P."/>
        </authorList>
    </citation>
    <scope>NUCLEOTIDE SEQUENCE</scope>
    <source>
        <strain evidence="13">DSM 11300</strain>
    </source>
</reference>
<dbReference type="GO" id="GO:0016887">
    <property type="term" value="F:ATP hydrolysis activity"/>
    <property type="evidence" value="ECO:0007669"/>
    <property type="project" value="InterPro"/>
</dbReference>
<dbReference type="InterPro" id="IPR046893">
    <property type="entry name" value="MSSS"/>
</dbReference>
<keyword evidence="2 9" id="KW-0699">rRNA-binding</keyword>
<evidence type="ECO:0000256" key="8">
    <source>
        <dbReference type="ARBA" id="ARBA00023125"/>
    </source>
</evidence>
<dbReference type="SMART" id="SM00533">
    <property type="entry name" value="MUTSd"/>
    <property type="match status" value="1"/>
</dbReference>
<evidence type="ECO:0000313" key="14">
    <source>
        <dbReference type="Proteomes" id="UP000002431"/>
    </source>
</evidence>
<evidence type="ECO:0000256" key="4">
    <source>
        <dbReference type="ARBA" id="ARBA00022759"/>
    </source>
</evidence>
<evidence type="ECO:0000256" key="2">
    <source>
        <dbReference type="ARBA" id="ARBA00022730"/>
    </source>
</evidence>
<dbReference type="Gene3D" id="3.40.50.300">
    <property type="entry name" value="P-loop containing nucleotide triphosphate hydrolases"/>
    <property type="match status" value="1"/>
</dbReference>
<dbReference type="GO" id="GO:0004519">
    <property type="term" value="F:endonuclease activity"/>
    <property type="evidence" value="ECO:0007669"/>
    <property type="project" value="UniProtKB-UniRule"/>
</dbReference>
<dbReference type="InterPro" id="IPR036187">
    <property type="entry name" value="DNA_mismatch_repair_MutS_sf"/>
</dbReference>
<dbReference type="eggNOG" id="COG1193">
    <property type="taxonomic scope" value="Bacteria"/>
</dbReference>
<evidence type="ECO:0000256" key="9">
    <source>
        <dbReference type="HAMAP-Rule" id="MF_00092"/>
    </source>
</evidence>
<dbReference type="GO" id="GO:0072344">
    <property type="term" value="P:rescue of stalled ribosome"/>
    <property type="evidence" value="ECO:0007669"/>
    <property type="project" value="UniProtKB-UniRule"/>
</dbReference>
<dbReference type="STRING" id="319795.Dgeo_0899"/>
<keyword evidence="1 9" id="KW-0540">Nuclease</keyword>
<gene>
    <name evidence="9" type="primary">mutS2</name>
    <name evidence="9" type="synonym">rqcU</name>
    <name evidence="13" type="ordered locus">Dgeo_0899</name>
</gene>
<dbReference type="EMBL" id="CP000359">
    <property type="protein sequence ID" value="ABF45201.1"/>
    <property type="molecule type" value="Genomic_DNA"/>
</dbReference>
<dbReference type="PROSITE" id="PS50828">
    <property type="entry name" value="SMR"/>
    <property type="match status" value="1"/>
</dbReference>
<keyword evidence="14" id="KW-1185">Reference proteome</keyword>
<feature type="region of interest" description="Disordered" evidence="11">
    <location>
        <begin position="688"/>
        <end position="708"/>
    </location>
</feature>
<dbReference type="InterPro" id="IPR002625">
    <property type="entry name" value="Smr_dom"/>
</dbReference>
<dbReference type="GO" id="GO:0045910">
    <property type="term" value="P:negative regulation of DNA recombination"/>
    <property type="evidence" value="ECO:0007669"/>
    <property type="project" value="InterPro"/>
</dbReference>
<dbReference type="InterPro" id="IPR027417">
    <property type="entry name" value="P-loop_NTPase"/>
</dbReference>
<dbReference type="PIRSF" id="PIRSF005814">
    <property type="entry name" value="MutS_YshD"/>
    <property type="match status" value="1"/>
</dbReference>
<dbReference type="NCBIfam" id="TIGR01069">
    <property type="entry name" value="mutS2"/>
    <property type="match status" value="1"/>
</dbReference>
<feature type="region of interest" description="Disordered" evidence="11">
    <location>
        <begin position="625"/>
        <end position="647"/>
    </location>
</feature>
<dbReference type="Pfam" id="PF00488">
    <property type="entry name" value="MutS_V"/>
    <property type="match status" value="1"/>
</dbReference>
<dbReference type="HOGENOM" id="CLU_011252_2_1_0"/>
<proteinExistence type="inferred from homology"/>
<comment type="function">
    <text evidence="9">Endonuclease that is involved in the suppression of homologous recombination and thus may have a key role in the control of bacterial genetic diversity.</text>
</comment>
<keyword evidence="10" id="KW-0175">Coiled coil</keyword>